<dbReference type="GO" id="GO:0004937">
    <property type="term" value="F:alpha1-adrenergic receptor activity"/>
    <property type="evidence" value="ECO:0007669"/>
    <property type="project" value="TreeGrafter"/>
</dbReference>
<evidence type="ECO:0000256" key="3">
    <source>
        <dbReference type="ARBA" id="ARBA00023170"/>
    </source>
</evidence>
<keyword evidence="2" id="KW-0297">G-protein coupled receptor</keyword>
<dbReference type="Proteomes" id="UP000823561">
    <property type="component" value="Chromosome 5"/>
</dbReference>
<evidence type="ECO:0000313" key="8">
    <source>
        <dbReference type="Proteomes" id="UP000823561"/>
    </source>
</evidence>
<evidence type="ECO:0000256" key="6">
    <source>
        <dbReference type="SAM" id="MobiDB-lite"/>
    </source>
</evidence>
<dbReference type="GO" id="GO:0007200">
    <property type="term" value="P:phospholipase C-activating G protein-coupled receptor signaling pathway"/>
    <property type="evidence" value="ECO:0007669"/>
    <property type="project" value="TreeGrafter"/>
</dbReference>
<keyword evidence="5" id="KW-0807">Transducer</keyword>
<feature type="region of interest" description="Disordered" evidence="6">
    <location>
        <begin position="69"/>
        <end position="121"/>
    </location>
</feature>
<dbReference type="GO" id="GO:0007204">
    <property type="term" value="P:positive regulation of cytosolic calcium ion concentration"/>
    <property type="evidence" value="ECO:0007669"/>
    <property type="project" value="TreeGrafter"/>
</dbReference>
<evidence type="ECO:0000256" key="5">
    <source>
        <dbReference type="ARBA" id="ARBA00023224"/>
    </source>
</evidence>
<evidence type="ECO:0000256" key="1">
    <source>
        <dbReference type="ARBA" id="ARBA00004141"/>
    </source>
</evidence>
<dbReference type="GO" id="GO:0043410">
    <property type="term" value="P:positive regulation of MAPK cascade"/>
    <property type="evidence" value="ECO:0007669"/>
    <property type="project" value="TreeGrafter"/>
</dbReference>
<dbReference type="AlphaFoldDB" id="A0AAV6H299"/>
<dbReference type="Gene3D" id="1.20.1070.10">
    <property type="entry name" value="Rhodopsin 7-helix transmembrane proteins"/>
    <property type="match status" value="1"/>
</dbReference>
<dbReference type="SUPFAM" id="SSF81321">
    <property type="entry name" value="Family A G protein-coupled receptor-like"/>
    <property type="match status" value="1"/>
</dbReference>
<feature type="compositionally biased region" description="Low complexity" evidence="6">
    <location>
        <begin position="96"/>
        <end position="116"/>
    </location>
</feature>
<accession>A0AAV6H299</accession>
<evidence type="ECO:0000313" key="7">
    <source>
        <dbReference type="EMBL" id="KAG5281470.1"/>
    </source>
</evidence>
<dbReference type="PANTHER" id="PTHR24248:SF16">
    <property type="entry name" value="ALPHA-1A ADRENERGIC RECEPTOR"/>
    <property type="match status" value="1"/>
</dbReference>
<comment type="subcellular location">
    <subcellularLocation>
        <location evidence="1">Membrane</location>
        <topology evidence="1">Multi-pass membrane protein</topology>
    </subcellularLocation>
</comment>
<dbReference type="GO" id="GO:0007267">
    <property type="term" value="P:cell-cell signaling"/>
    <property type="evidence" value="ECO:0007669"/>
    <property type="project" value="TreeGrafter"/>
</dbReference>
<proteinExistence type="predicted"/>
<gene>
    <name evidence="7" type="ORF">AALO_G00072590</name>
</gene>
<protein>
    <submittedName>
        <fullName evidence="7">Uncharacterized protein</fullName>
    </submittedName>
</protein>
<name>A0AAV6H299_9TELE</name>
<dbReference type="PANTHER" id="PTHR24248">
    <property type="entry name" value="ADRENERGIC RECEPTOR-RELATED G-PROTEIN COUPLED RECEPTOR"/>
    <property type="match status" value="1"/>
</dbReference>
<organism evidence="7 8">
    <name type="scientific">Alosa alosa</name>
    <name type="common">allis shad</name>
    <dbReference type="NCBI Taxonomy" id="278164"/>
    <lineage>
        <taxon>Eukaryota</taxon>
        <taxon>Metazoa</taxon>
        <taxon>Chordata</taxon>
        <taxon>Craniata</taxon>
        <taxon>Vertebrata</taxon>
        <taxon>Euteleostomi</taxon>
        <taxon>Actinopterygii</taxon>
        <taxon>Neopterygii</taxon>
        <taxon>Teleostei</taxon>
        <taxon>Clupei</taxon>
        <taxon>Clupeiformes</taxon>
        <taxon>Clupeoidei</taxon>
        <taxon>Clupeidae</taxon>
        <taxon>Alosa</taxon>
    </lineage>
</organism>
<reference evidence="7" key="1">
    <citation type="submission" date="2020-10" db="EMBL/GenBank/DDBJ databases">
        <title>Chromosome-scale genome assembly of the Allis shad, Alosa alosa.</title>
        <authorList>
            <person name="Margot Z."/>
            <person name="Christophe K."/>
            <person name="Cabau C."/>
            <person name="Louis A."/>
            <person name="Berthelot C."/>
            <person name="Parey E."/>
            <person name="Roest Crollius H."/>
            <person name="Montfort J."/>
            <person name="Robinson-Rechavi M."/>
            <person name="Bucao C."/>
            <person name="Bouchez O."/>
            <person name="Gislard M."/>
            <person name="Lluch J."/>
            <person name="Milhes M."/>
            <person name="Lampietro C."/>
            <person name="Lopez Roques C."/>
            <person name="Donnadieu C."/>
            <person name="Braasch I."/>
            <person name="Desvignes T."/>
            <person name="Postlethwait J."/>
            <person name="Bobe J."/>
            <person name="Guiguen Y."/>
        </authorList>
    </citation>
    <scope>NUCLEOTIDE SEQUENCE</scope>
    <source>
        <strain evidence="7">M-15738</strain>
        <tissue evidence="7">Blood</tissue>
    </source>
</reference>
<dbReference type="GO" id="GO:0005886">
    <property type="term" value="C:plasma membrane"/>
    <property type="evidence" value="ECO:0007669"/>
    <property type="project" value="TreeGrafter"/>
</dbReference>
<comment type="caution">
    <text evidence="7">The sequence shown here is derived from an EMBL/GenBank/DDBJ whole genome shotgun (WGS) entry which is preliminary data.</text>
</comment>
<dbReference type="GO" id="GO:0071880">
    <property type="term" value="P:adenylate cyclase-activating adrenergic receptor signaling pathway"/>
    <property type="evidence" value="ECO:0007669"/>
    <property type="project" value="TreeGrafter"/>
</dbReference>
<keyword evidence="4" id="KW-0325">Glycoprotein</keyword>
<evidence type="ECO:0000256" key="4">
    <source>
        <dbReference type="ARBA" id="ARBA00023180"/>
    </source>
</evidence>
<keyword evidence="8" id="KW-1185">Reference proteome</keyword>
<sequence>MVFSKVKSVYTCSIFPAYRPSDTVFKITFWLGYFNSCINPLIYPCSSQEFKKAFLSLLGAACMKRHAGRPLPHAHGHASPLGRPHHSTLSLAADGRTTPRLSATSSLALSRTPSSRDGADWSEVTLAAHPRACGQSPQGK</sequence>
<dbReference type="EMBL" id="JADWDJ010000005">
    <property type="protein sequence ID" value="KAG5281470.1"/>
    <property type="molecule type" value="Genomic_DNA"/>
</dbReference>
<evidence type="ECO:0000256" key="2">
    <source>
        <dbReference type="ARBA" id="ARBA00023040"/>
    </source>
</evidence>
<keyword evidence="3" id="KW-0675">Receptor</keyword>